<dbReference type="PROSITE" id="PS51257">
    <property type="entry name" value="PROKAR_LIPOPROTEIN"/>
    <property type="match status" value="1"/>
</dbReference>
<evidence type="ECO:0000313" key="2">
    <source>
        <dbReference type="EMBL" id="MBD1399144.1"/>
    </source>
</evidence>
<dbReference type="InterPro" id="IPR005586">
    <property type="entry name" value="ABC_trans_aux"/>
</dbReference>
<dbReference type="Gene3D" id="3.40.50.10610">
    <property type="entry name" value="ABC-type transport auxiliary lipoprotein component"/>
    <property type="match status" value="1"/>
</dbReference>
<evidence type="ECO:0000259" key="1">
    <source>
        <dbReference type="Pfam" id="PF03886"/>
    </source>
</evidence>
<dbReference type="Proteomes" id="UP000632828">
    <property type="component" value="Unassembled WGS sequence"/>
</dbReference>
<gene>
    <name evidence="2" type="ORF">ICT70_00495</name>
</gene>
<dbReference type="RefSeq" id="WP_191153420.1">
    <property type="nucleotide sequence ID" value="NZ_JACWUN010000001.1"/>
</dbReference>
<organism evidence="2 3">
    <name type="scientific">Pelovirga terrestris</name>
    <dbReference type="NCBI Taxonomy" id="2771352"/>
    <lineage>
        <taxon>Bacteria</taxon>
        <taxon>Pseudomonadati</taxon>
        <taxon>Thermodesulfobacteriota</taxon>
        <taxon>Desulfuromonadia</taxon>
        <taxon>Geobacterales</taxon>
        <taxon>Geobacteraceae</taxon>
        <taxon>Pelovirga</taxon>
    </lineage>
</organism>
<feature type="domain" description="ABC-type transport auxiliary lipoprotein component" evidence="1">
    <location>
        <begin position="32"/>
        <end position="184"/>
    </location>
</feature>
<keyword evidence="3" id="KW-1185">Reference proteome</keyword>
<protein>
    <submittedName>
        <fullName evidence="2">Membrane integrity-associated transporter subunit PqiC</fullName>
    </submittedName>
</protein>
<dbReference type="AlphaFoldDB" id="A0A8J6R4G9"/>
<name>A0A8J6R4G9_9BACT</name>
<dbReference type="Pfam" id="PF03886">
    <property type="entry name" value="ABC_trans_aux"/>
    <property type="match status" value="1"/>
</dbReference>
<comment type="caution">
    <text evidence="2">The sequence shown here is derived from an EMBL/GenBank/DDBJ whole genome shotgun (WGS) entry which is preliminary data.</text>
</comment>
<proteinExistence type="predicted"/>
<evidence type="ECO:0000313" key="3">
    <source>
        <dbReference type="Proteomes" id="UP000632828"/>
    </source>
</evidence>
<sequence>MKIYRYLILTLIVVSMSACIQLGESVVPSQYYVLESMTTTNQSYPDKHVTITVELTEFPDYLKRPQIVQQQQNVIYFTDTKRWATALEEQLLSLITSNLGLLLPQATIYINPWQSKRHTDHSLQLSVKKLSGVLGQQTDIDIRWKTVDKHGEQRRGKFIDQRPINDSYEEFVGSLNRGLEELSNILAQELAKP</sequence>
<dbReference type="EMBL" id="JACWUN010000001">
    <property type="protein sequence ID" value="MBD1399144.1"/>
    <property type="molecule type" value="Genomic_DNA"/>
</dbReference>
<reference evidence="2" key="1">
    <citation type="submission" date="2020-09" db="EMBL/GenBank/DDBJ databases">
        <title>Pelobacter alkaliphilus sp. nov., a novel anaerobic arsenate-reducing bacterium from terrestrial mud volcano.</title>
        <authorList>
            <person name="Khomyakova M.A."/>
            <person name="Merkel A.Y."/>
            <person name="Slobodkin A.I."/>
        </authorList>
    </citation>
    <scope>NUCLEOTIDE SEQUENCE</scope>
    <source>
        <strain evidence="2">M08fum</strain>
    </source>
</reference>
<accession>A0A8J6R4G9</accession>
<dbReference type="SUPFAM" id="SSF159594">
    <property type="entry name" value="XCC0632-like"/>
    <property type="match status" value="1"/>
</dbReference>